<evidence type="ECO:0000313" key="1">
    <source>
        <dbReference type="EMBL" id="GAG70501.1"/>
    </source>
</evidence>
<organism evidence="1">
    <name type="scientific">marine sediment metagenome</name>
    <dbReference type="NCBI Taxonomy" id="412755"/>
    <lineage>
        <taxon>unclassified sequences</taxon>
        <taxon>metagenomes</taxon>
        <taxon>ecological metagenomes</taxon>
    </lineage>
</organism>
<dbReference type="EMBL" id="BART01006835">
    <property type="protein sequence ID" value="GAG70501.1"/>
    <property type="molecule type" value="Genomic_DNA"/>
</dbReference>
<comment type="caution">
    <text evidence="1">The sequence shown here is derived from an EMBL/GenBank/DDBJ whole genome shotgun (WGS) entry which is preliminary data.</text>
</comment>
<name>X1BET9_9ZZZZ</name>
<sequence>MNEYFDIIHEGLPIDDVEIIDMHAHAGPYYDLHIPSCETK</sequence>
<gene>
    <name evidence="1" type="ORF">S01H4_15601</name>
</gene>
<accession>X1BET9</accession>
<proteinExistence type="predicted"/>
<feature type="non-terminal residue" evidence="1">
    <location>
        <position position="40"/>
    </location>
</feature>
<dbReference type="AlphaFoldDB" id="X1BET9"/>
<reference evidence="1" key="1">
    <citation type="journal article" date="2014" name="Front. Microbiol.">
        <title>High frequency of phylogenetically diverse reductive dehalogenase-homologous genes in deep subseafloor sedimentary metagenomes.</title>
        <authorList>
            <person name="Kawai M."/>
            <person name="Futagami T."/>
            <person name="Toyoda A."/>
            <person name="Takaki Y."/>
            <person name="Nishi S."/>
            <person name="Hori S."/>
            <person name="Arai W."/>
            <person name="Tsubouchi T."/>
            <person name="Morono Y."/>
            <person name="Uchiyama I."/>
            <person name="Ito T."/>
            <person name="Fujiyama A."/>
            <person name="Inagaki F."/>
            <person name="Takami H."/>
        </authorList>
    </citation>
    <scope>NUCLEOTIDE SEQUENCE</scope>
    <source>
        <strain evidence="1">Expedition CK06-06</strain>
    </source>
</reference>
<protein>
    <submittedName>
        <fullName evidence="1">Uncharacterized protein</fullName>
    </submittedName>
</protein>